<feature type="compositionally biased region" description="Basic and acidic residues" evidence="1">
    <location>
        <begin position="251"/>
        <end position="264"/>
    </location>
</feature>
<dbReference type="InterPro" id="IPR036034">
    <property type="entry name" value="PDZ_sf"/>
</dbReference>
<name>A0A9Q1DQR8_CONCO</name>
<evidence type="ECO:0000313" key="4">
    <source>
        <dbReference type="Proteomes" id="UP001152803"/>
    </source>
</evidence>
<feature type="region of interest" description="Disordered" evidence="1">
    <location>
        <begin position="1"/>
        <end position="25"/>
    </location>
</feature>
<feature type="compositionally biased region" description="Low complexity" evidence="1">
    <location>
        <begin position="228"/>
        <end position="250"/>
    </location>
</feature>
<evidence type="ECO:0000256" key="1">
    <source>
        <dbReference type="SAM" id="MobiDB-lite"/>
    </source>
</evidence>
<protein>
    <recommendedName>
        <fullName evidence="2">PDZ domain-containing protein</fullName>
    </recommendedName>
</protein>
<dbReference type="OrthoDB" id="6022711at2759"/>
<feature type="region of interest" description="Disordered" evidence="1">
    <location>
        <begin position="151"/>
        <end position="271"/>
    </location>
</feature>
<dbReference type="AlphaFoldDB" id="A0A9Q1DQR8"/>
<gene>
    <name evidence="3" type="ORF">COCON_G00058180</name>
</gene>
<dbReference type="PANTHER" id="PTHR19964">
    <property type="entry name" value="MULTIPLE PDZ DOMAIN PROTEIN"/>
    <property type="match status" value="1"/>
</dbReference>
<dbReference type="PROSITE" id="PS50106">
    <property type="entry name" value="PDZ"/>
    <property type="match status" value="1"/>
</dbReference>
<evidence type="ECO:0000259" key="2">
    <source>
        <dbReference type="PROSITE" id="PS50106"/>
    </source>
</evidence>
<organism evidence="3 4">
    <name type="scientific">Conger conger</name>
    <name type="common">Conger eel</name>
    <name type="synonym">Muraena conger</name>
    <dbReference type="NCBI Taxonomy" id="82655"/>
    <lineage>
        <taxon>Eukaryota</taxon>
        <taxon>Metazoa</taxon>
        <taxon>Chordata</taxon>
        <taxon>Craniata</taxon>
        <taxon>Vertebrata</taxon>
        <taxon>Euteleostomi</taxon>
        <taxon>Actinopterygii</taxon>
        <taxon>Neopterygii</taxon>
        <taxon>Teleostei</taxon>
        <taxon>Anguilliformes</taxon>
        <taxon>Congridae</taxon>
        <taxon>Conger</taxon>
    </lineage>
</organism>
<feature type="compositionally biased region" description="Pro residues" evidence="1">
    <location>
        <begin position="173"/>
        <end position="185"/>
    </location>
</feature>
<dbReference type="SMART" id="SM00228">
    <property type="entry name" value="PDZ"/>
    <property type="match status" value="1"/>
</dbReference>
<dbReference type="CDD" id="cd06672">
    <property type="entry name" value="PDZ8_MUPP1-PDZ7_PATJ-PDZ2_INAD-like"/>
    <property type="match status" value="1"/>
</dbReference>
<comment type="caution">
    <text evidence="3">The sequence shown here is derived from an EMBL/GenBank/DDBJ whole genome shotgun (WGS) entry which is preliminary data.</text>
</comment>
<dbReference type="SUPFAM" id="SSF50156">
    <property type="entry name" value="PDZ domain-like"/>
    <property type="match status" value="2"/>
</dbReference>
<dbReference type="InterPro" id="IPR051342">
    <property type="entry name" value="PDZ_scaffold"/>
</dbReference>
<dbReference type="InterPro" id="IPR001478">
    <property type="entry name" value="PDZ"/>
</dbReference>
<feature type="region of interest" description="Disordered" evidence="1">
    <location>
        <begin position="291"/>
        <end position="315"/>
    </location>
</feature>
<evidence type="ECO:0000313" key="3">
    <source>
        <dbReference type="EMBL" id="KAJ8278752.1"/>
    </source>
</evidence>
<proteinExistence type="predicted"/>
<reference evidence="3" key="1">
    <citation type="journal article" date="2023" name="Science">
        <title>Genome structures resolve the early diversification of teleost fishes.</title>
        <authorList>
            <person name="Parey E."/>
            <person name="Louis A."/>
            <person name="Montfort J."/>
            <person name="Bouchez O."/>
            <person name="Roques C."/>
            <person name="Iampietro C."/>
            <person name="Lluch J."/>
            <person name="Castinel A."/>
            <person name="Donnadieu C."/>
            <person name="Desvignes T."/>
            <person name="Floi Bucao C."/>
            <person name="Jouanno E."/>
            <person name="Wen M."/>
            <person name="Mejri S."/>
            <person name="Dirks R."/>
            <person name="Jansen H."/>
            <person name="Henkel C."/>
            <person name="Chen W.J."/>
            <person name="Zahm M."/>
            <person name="Cabau C."/>
            <person name="Klopp C."/>
            <person name="Thompson A.W."/>
            <person name="Robinson-Rechavi M."/>
            <person name="Braasch I."/>
            <person name="Lecointre G."/>
            <person name="Bobe J."/>
            <person name="Postlethwait J.H."/>
            <person name="Berthelot C."/>
            <person name="Roest Crollius H."/>
            <person name="Guiguen Y."/>
        </authorList>
    </citation>
    <scope>NUCLEOTIDE SEQUENCE</scope>
    <source>
        <strain evidence="3">Concon-B</strain>
    </source>
</reference>
<dbReference type="EMBL" id="JAFJMO010000004">
    <property type="protein sequence ID" value="KAJ8278752.1"/>
    <property type="molecule type" value="Genomic_DNA"/>
</dbReference>
<dbReference type="PANTHER" id="PTHR19964:SF89">
    <property type="entry name" value="INACTIVATION-NO-AFTER-POTENTIAL D PROTEIN-LIKE PROTEIN"/>
    <property type="match status" value="1"/>
</dbReference>
<dbReference type="Proteomes" id="UP001152803">
    <property type="component" value="Unassembled WGS sequence"/>
</dbReference>
<dbReference type="Pfam" id="PF00595">
    <property type="entry name" value="PDZ"/>
    <property type="match status" value="1"/>
</dbReference>
<sequence length="433" mass="46297">MGYVSPAGAVPGQVPGRREARANQQPLPHAGKVARVTLISVRATERIRQRYGDLPGELLLVELEKDRQGLGLSLAGNRDRSCVSIFVVGVTATGPAGRDGRVRIGDELLEINNHVLYGRSHQNASAIIKSAPAKVKLVLIRNEDAISQMAVPPFPAPPPPISSSESHQSVAPVLPPPDKPQPPDSLPLSRTLPESSLPLSRALPESSLPLGRNPPESSLPKEQAALASVEGESVESPLLESSLKSLSDGESVSKKLKSSERSVDSDSELVETPALEQSTVLSKISKSSSKLLSGDSDPAVSPPAPLPSSCTSPDFQHCSRDPATCPIVPGQETVIEISKGRSGLGLSIVGGKDTQLKECVRCGCFPHRLEGALRRNLLMGVRHWGCVLLLNIPNHSDKQYPRSQTKGPPRAVSQINRHRRVENARAPRALPRR</sequence>
<accession>A0A9Q1DQR8</accession>
<dbReference type="Gene3D" id="2.30.42.10">
    <property type="match status" value="2"/>
</dbReference>
<feature type="domain" description="PDZ" evidence="2">
    <location>
        <begin position="60"/>
        <end position="143"/>
    </location>
</feature>
<keyword evidence="4" id="KW-1185">Reference proteome</keyword>
<feature type="compositionally biased region" description="Pro residues" evidence="1">
    <location>
        <begin position="152"/>
        <end position="161"/>
    </location>
</feature>
<feature type="region of interest" description="Disordered" evidence="1">
    <location>
        <begin position="397"/>
        <end position="433"/>
    </location>
</feature>